<evidence type="ECO:0000256" key="4">
    <source>
        <dbReference type="ARBA" id="ARBA00022840"/>
    </source>
</evidence>
<dbReference type="EC" id="2.7.6.2" evidence="5"/>
<dbReference type="SUPFAM" id="SSF63862">
    <property type="entry name" value="Thiamin pyrophosphokinase, substrate-binding domain"/>
    <property type="match status" value="1"/>
</dbReference>
<feature type="domain" description="Thiamin pyrophosphokinase catalytic" evidence="6">
    <location>
        <begin position="32"/>
        <end position="121"/>
    </location>
</feature>
<dbReference type="PANTHER" id="PTHR41299:SF1">
    <property type="entry name" value="THIAMINE PYROPHOSPHOKINASE"/>
    <property type="match status" value="1"/>
</dbReference>
<dbReference type="AlphaFoldDB" id="A0A927HCA9"/>
<evidence type="ECO:0000256" key="2">
    <source>
        <dbReference type="ARBA" id="ARBA00022741"/>
    </source>
</evidence>
<proteinExistence type="predicted"/>
<dbReference type="NCBIfam" id="TIGR01378">
    <property type="entry name" value="thi_PPkinase"/>
    <property type="match status" value="1"/>
</dbReference>
<keyword evidence="4" id="KW-0067">ATP-binding</keyword>
<dbReference type="Gene3D" id="3.40.50.10240">
    <property type="entry name" value="Thiamin pyrophosphokinase, catalytic domain"/>
    <property type="match status" value="1"/>
</dbReference>
<dbReference type="GO" id="GO:0004788">
    <property type="term" value="F:thiamine diphosphokinase activity"/>
    <property type="evidence" value="ECO:0007669"/>
    <property type="project" value="UniProtKB-UniRule"/>
</dbReference>
<reference evidence="7" key="1">
    <citation type="submission" date="2020-08" db="EMBL/GenBank/DDBJ databases">
        <title>Sulfitobacter aestuariivivens sp. nov., isolated from a tidal flat.</title>
        <authorList>
            <person name="Park S."/>
            <person name="Yoon J.-H."/>
        </authorList>
    </citation>
    <scope>NUCLEOTIDE SEQUENCE</scope>
    <source>
        <strain evidence="7">TSTF-M16</strain>
    </source>
</reference>
<dbReference type="CDD" id="cd07995">
    <property type="entry name" value="TPK"/>
    <property type="match status" value="1"/>
</dbReference>
<name>A0A927HCA9_9RHOB</name>
<dbReference type="GO" id="GO:0005524">
    <property type="term" value="F:ATP binding"/>
    <property type="evidence" value="ECO:0007669"/>
    <property type="project" value="UniProtKB-KW"/>
</dbReference>
<organism evidence="7 8">
    <name type="scientific">Sulfitobacter aestuariivivens</name>
    <dbReference type="NCBI Taxonomy" id="2766981"/>
    <lineage>
        <taxon>Bacteria</taxon>
        <taxon>Pseudomonadati</taxon>
        <taxon>Pseudomonadota</taxon>
        <taxon>Alphaproteobacteria</taxon>
        <taxon>Rhodobacterales</taxon>
        <taxon>Roseobacteraceae</taxon>
        <taxon>Sulfitobacter</taxon>
    </lineage>
</organism>
<sequence length="230" mass="24097">MIESIVDCLEPVTLIGGGQATPEDLEIALTLAPTCIAADSGAHFAREAGVSLAAVIGDFDSVSPDVLAGIAAHRQHRIAEQDSTDFEKALTRITAPVVVGVGFTGGRVDHQLAAFHTLAAYPARRCVLLGPSEIVLLSPPRLALPTQAGDVISLFPLGPVQGGSTGLEWPIDGLAFDPLRQIGTSNRATGACEITMQTPDMLMILPRRLIQPVVAQLLRPDAAQWSARAG</sequence>
<evidence type="ECO:0000256" key="3">
    <source>
        <dbReference type="ARBA" id="ARBA00022777"/>
    </source>
</evidence>
<dbReference type="InterPro" id="IPR036759">
    <property type="entry name" value="TPK_catalytic_sf"/>
</dbReference>
<keyword evidence="2" id="KW-0547">Nucleotide-binding</keyword>
<dbReference type="Proteomes" id="UP000635142">
    <property type="component" value="Unassembled WGS sequence"/>
</dbReference>
<gene>
    <name evidence="7" type="ORF">H9Q16_00425</name>
</gene>
<accession>A0A927HCA9</accession>
<dbReference type="GO" id="GO:0030975">
    <property type="term" value="F:thiamine binding"/>
    <property type="evidence" value="ECO:0007669"/>
    <property type="project" value="InterPro"/>
</dbReference>
<dbReference type="EMBL" id="JACTAG010000001">
    <property type="protein sequence ID" value="MBD3662377.1"/>
    <property type="molecule type" value="Genomic_DNA"/>
</dbReference>
<dbReference type="InterPro" id="IPR053149">
    <property type="entry name" value="TPK"/>
</dbReference>
<dbReference type="GO" id="GO:0016301">
    <property type="term" value="F:kinase activity"/>
    <property type="evidence" value="ECO:0007669"/>
    <property type="project" value="UniProtKB-KW"/>
</dbReference>
<keyword evidence="8" id="KW-1185">Reference proteome</keyword>
<keyword evidence="1 7" id="KW-0808">Transferase</keyword>
<dbReference type="InterPro" id="IPR036371">
    <property type="entry name" value="TPK_B1-bd_sf"/>
</dbReference>
<comment type="caution">
    <text evidence="7">The sequence shown here is derived from an EMBL/GenBank/DDBJ whole genome shotgun (WGS) entry which is preliminary data.</text>
</comment>
<protein>
    <recommendedName>
        <fullName evidence="5">Thiamine diphosphokinase</fullName>
        <ecNumber evidence="5">2.7.6.2</ecNumber>
    </recommendedName>
</protein>
<evidence type="ECO:0000313" key="7">
    <source>
        <dbReference type="EMBL" id="MBD3662377.1"/>
    </source>
</evidence>
<keyword evidence="3" id="KW-0418">Kinase</keyword>
<evidence type="ECO:0000313" key="8">
    <source>
        <dbReference type="Proteomes" id="UP000635142"/>
    </source>
</evidence>
<evidence type="ECO:0000256" key="5">
    <source>
        <dbReference type="NCBIfam" id="TIGR01378"/>
    </source>
</evidence>
<dbReference type="GO" id="GO:0009229">
    <property type="term" value="P:thiamine diphosphate biosynthetic process"/>
    <property type="evidence" value="ECO:0007669"/>
    <property type="project" value="InterPro"/>
</dbReference>
<dbReference type="Pfam" id="PF04263">
    <property type="entry name" value="TPK_catalytic"/>
    <property type="match status" value="1"/>
</dbReference>
<evidence type="ECO:0000259" key="6">
    <source>
        <dbReference type="Pfam" id="PF04263"/>
    </source>
</evidence>
<evidence type="ECO:0000256" key="1">
    <source>
        <dbReference type="ARBA" id="ARBA00022679"/>
    </source>
</evidence>
<dbReference type="PANTHER" id="PTHR41299">
    <property type="entry name" value="THIAMINE PYROPHOSPHOKINASE"/>
    <property type="match status" value="1"/>
</dbReference>
<dbReference type="SUPFAM" id="SSF63999">
    <property type="entry name" value="Thiamin pyrophosphokinase, catalytic domain"/>
    <property type="match status" value="1"/>
</dbReference>
<dbReference type="InterPro" id="IPR006282">
    <property type="entry name" value="Thi_PPkinase"/>
</dbReference>
<dbReference type="RefSeq" id="WP_191073421.1">
    <property type="nucleotide sequence ID" value="NZ_JACTAG010000001.1"/>
</dbReference>
<dbReference type="InterPro" id="IPR007371">
    <property type="entry name" value="TPK_catalytic"/>
</dbReference>
<dbReference type="GO" id="GO:0006772">
    <property type="term" value="P:thiamine metabolic process"/>
    <property type="evidence" value="ECO:0007669"/>
    <property type="project" value="UniProtKB-UniRule"/>
</dbReference>